<keyword evidence="3" id="KW-1185">Reference proteome</keyword>
<feature type="transmembrane region" description="Helical" evidence="1">
    <location>
        <begin position="9"/>
        <end position="26"/>
    </location>
</feature>
<reference evidence="2 3" key="1">
    <citation type="submission" date="2007-06" db="EMBL/GenBank/DDBJ databases">
        <authorList>
            <person name="Green D."/>
            <person name="Ferriera S."/>
            <person name="Johnson J."/>
            <person name="Kravitz S."/>
            <person name="Beeson K."/>
            <person name="Sutton G."/>
            <person name="Rogers Y.-H."/>
            <person name="Friedman R."/>
            <person name="Frazier M."/>
            <person name="Venter J.C."/>
        </authorList>
    </citation>
    <scope>NUCLEOTIDE SEQUENCE [LARGE SCALE GENOMIC DNA]</scope>
    <source>
        <strain evidence="2 3">DG893</strain>
    </source>
</reference>
<gene>
    <name evidence="2" type="ORF">MDG893_08586</name>
</gene>
<feature type="non-terminal residue" evidence="2">
    <location>
        <position position="50"/>
    </location>
</feature>
<dbReference type="eggNOG" id="COG4177">
    <property type="taxonomic scope" value="Bacteria"/>
</dbReference>
<keyword evidence="1" id="KW-0812">Transmembrane</keyword>
<keyword evidence="1" id="KW-1133">Transmembrane helix</keyword>
<evidence type="ECO:0000256" key="1">
    <source>
        <dbReference type="SAM" id="Phobius"/>
    </source>
</evidence>
<evidence type="ECO:0000313" key="3">
    <source>
        <dbReference type="Proteomes" id="UP000005856"/>
    </source>
</evidence>
<sequence length="50" mass="5888">MIFEKRTERILVPMFFVVTLFVPLFLESNSFFVDKVTTIIILSIFVMSLD</sequence>
<dbReference type="Proteomes" id="UP000005856">
    <property type="component" value="Unassembled WGS sequence"/>
</dbReference>
<accession>A6F230</accession>
<organism evidence="2 3">
    <name type="scientific">Marinobacter algicola DG893</name>
    <dbReference type="NCBI Taxonomy" id="443152"/>
    <lineage>
        <taxon>Bacteria</taxon>
        <taxon>Pseudomonadati</taxon>
        <taxon>Pseudomonadota</taxon>
        <taxon>Gammaproteobacteria</taxon>
        <taxon>Pseudomonadales</taxon>
        <taxon>Marinobacteraceae</taxon>
        <taxon>Marinobacter</taxon>
    </lineage>
</organism>
<protein>
    <submittedName>
        <fullName evidence="2">Uncharacterized protein</fullName>
    </submittedName>
</protein>
<proteinExistence type="predicted"/>
<dbReference type="AlphaFoldDB" id="A6F230"/>
<name>A6F230_9GAMM</name>
<comment type="caution">
    <text evidence="2">The sequence shown here is derived from an EMBL/GenBank/DDBJ whole genome shotgun (WGS) entry which is preliminary data.</text>
</comment>
<evidence type="ECO:0000313" key="2">
    <source>
        <dbReference type="EMBL" id="EDM47128.1"/>
    </source>
</evidence>
<dbReference type="STRING" id="443152.MDG893_08586"/>
<dbReference type="EMBL" id="ABCP01000022">
    <property type="protein sequence ID" value="EDM47128.1"/>
    <property type="molecule type" value="Genomic_DNA"/>
</dbReference>
<keyword evidence="1" id="KW-0472">Membrane</keyword>